<dbReference type="PANTHER" id="PTHR42834">
    <property type="entry name" value="ENDONUCLEASE/EXONUCLEASE/PHOSPHATASE FAMILY PROTEIN (AFU_ORTHOLOGUE AFUA_3G09210)"/>
    <property type="match status" value="1"/>
</dbReference>
<keyword evidence="3" id="KW-0255">Endonuclease</keyword>
<reference evidence="3" key="2">
    <citation type="submission" date="2023-08" db="EMBL/GenBank/DDBJ databases">
        <title>Identification and characterization of horizontal gene transfer across gut microbiota members of farm animals based on homology search.</title>
        <authorList>
            <person name="Schwarzerova J."/>
            <person name="Nykrynova M."/>
            <person name="Jureckova K."/>
            <person name="Cejkova D."/>
            <person name="Rychlik I."/>
        </authorList>
    </citation>
    <scope>NUCLEOTIDE SEQUENCE</scope>
    <source>
        <strain evidence="3">ET15</strain>
        <strain evidence="2">ET37</strain>
    </source>
</reference>
<dbReference type="InterPro" id="IPR005135">
    <property type="entry name" value="Endo/exonuclease/phosphatase"/>
</dbReference>
<proteinExistence type="predicted"/>
<sequence>MSLLLLFSTFFTFVELNCENLFDCNHDSLKNDTEFLPDGSYRWTRTRYWRKLNHIGQAVLACGDGQDGWQLPDMVALCEVENDTVMRDLTRRSLLRSARYEYVMTDSPDERGIDVALMYSPFSFAMINHRTVGISPPDGMRPTRDLLYVCGMTADGDTLHVIVTHMPSRRSGVRVTDRYRDIVARSVVALADSVRLLSPDAPVIVAGDFNEYAGKGCVATVCGAGFTDVSDGAVGRNGAEGTYRYHGRWGSLDHVLVSGTLARRFAGCRVEDAAFLIEEDGRYGGVKPRRNYLGPRWLDGYSDHLPLVVRFSYGP</sequence>
<feature type="domain" description="Endonuclease/exonuclease/phosphatase" evidence="1">
    <location>
        <begin position="16"/>
        <end position="310"/>
    </location>
</feature>
<dbReference type="Proteomes" id="UP001168478">
    <property type="component" value="Unassembled WGS sequence"/>
</dbReference>
<keyword evidence="4" id="KW-1185">Reference proteome</keyword>
<evidence type="ECO:0000313" key="4">
    <source>
        <dbReference type="Proteomes" id="UP001167831"/>
    </source>
</evidence>
<dbReference type="Gene3D" id="3.60.10.10">
    <property type="entry name" value="Endonuclease/exonuclease/phosphatase"/>
    <property type="match status" value="1"/>
</dbReference>
<accession>A0AAW7JMG6</accession>
<protein>
    <submittedName>
        <fullName evidence="3">Endonuclease/exonuclease/phosphatase family protein</fullName>
    </submittedName>
</protein>
<evidence type="ECO:0000313" key="2">
    <source>
        <dbReference type="EMBL" id="MDN0022029.1"/>
    </source>
</evidence>
<dbReference type="EMBL" id="JAUEIF010000002">
    <property type="protein sequence ID" value="MDN0024578.1"/>
    <property type="molecule type" value="Genomic_DNA"/>
</dbReference>
<dbReference type="PANTHER" id="PTHR42834:SF1">
    <property type="entry name" value="ENDONUCLEASE_EXONUCLEASE_PHOSPHATASE FAMILY PROTEIN (AFU_ORTHOLOGUE AFUA_3G09210)"/>
    <property type="match status" value="1"/>
</dbReference>
<dbReference type="RefSeq" id="WP_289824720.1">
    <property type="nucleotide sequence ID" value="NZ_JAUEIE010000002.1"/>
</dbReference>
<evidence type="ECO:0000313" key="3">
    <source>
        <dbReference type="EMBL" id="MDN0024578.1"/>
    </source>
</evidence>
<organism evidence="3 5">
    <name type="scientific">Leyella lascolaii</name>
    <dbReference type="NCBI Taxonomy" id="1776379"/>
    <lineage>
        <taxon>Bacteria</taxon>
        <taxon>Pseudomonadati</taxon>
        <taxon>Bacteroidota</taxon>
        <taxon>Bacteroidia</taxon>
        <taxon>Bacteroidales</taxon>
        <taxon>Prevotellaceae</taxon>
        <taxon>Leyella</taxon>
    </lineage>
</organism>
<evidence type="ECO:0000313" key="5">
    <source>
        <dbReference type="Proteomes" id="UP001168478"/>
    </source>
</evidence>
<evidence type="ECO:0000259" key="1">
    <source>
        <dbReference type="Pfam" id="PF19580"/>
    </source>
</evidence>
<name>A0AAW7JMG6_9BACT</name>
<keyword evidence="3" id="KW-0540">Nuclease</keyword>
<reference evidence="3" key="1">
    <citation type="submission" date="2023-06" db="EMBL/GenBank/DDBJ databases">
        <authorList>
            <person name="Zeman M."/>
            <person name="Kubasova T."/>
            <person name="Jahodarova E."/>
            <person name="Nykrynova M."/>
            <person name="Rychlik I."/>
        </authorList>
    </citation>
    <scope>NUCLEOTIDE SEQUENCE</scope>
    <source>
        <strain evidence="3">ET15</strain>
        <strain evidence="2">ET37</strain>
    </source>
</reference>
<dbReference type="EMBL" id="JAUEIE010000002">
    <property type="protein sequence ID" value="MDN0022029.1"/>
    <property type="molecule type" value="Genomic_DNA"/>
</dbReference>
<keyword evidence="3" id="KW-0378">Hydrolase</keyword>
<dbReference type="Pfam" id="PF19580">
    <property type="entry name" value="Exo_endo_phos_3"/>
    <property type="match status" value="1"/>
</dbReference>
<dbReference type="Proteomes" id="UP001167831">
    <property type="component" value="Unassembled WGS sequence"/>
</dbReference>
<gene>
    <name evidence="2" type="ORF">QVN81_03185</name>
    <name evidence="3" type="ORF">QVN84_03415</name>
</gene>
<dbReference type="GO" id="GO:0004519">
    <property type="term" value="F:endonuclease activity"/>
    <property type="evidence" value="ECO:0007669"/>
    <property type="project" value="UniProtKB-KW"/>
</dbReference>
<dbReference type="InterPro" id="IPR036691">
    <property type="entry name" value="Endo/exonu/phosph_ase_sf"/>
</dbReference>
<dbReference type="SUPFAM" id="SSF56219">
    <property type="entry name" value="DNase I-like"/>
    <property type="match status" value="1"/>
</dbReference>
<dbReference type="AlphaFoldDB" id="A0AAW7JMG6"/>
<comment type="caution">
    <text evidence="3">The sequence shown here is derived from an EMBL/GenBank/DDBJ whole genome shotgun (WGS) entry which is preliminary data.</text>
</comment>